<evidence type="ECO:0000256" key="4">
    <source>
        <dbReference type="ARBA" id="ARBA00023004"/>
    </source>
</evidence>
<dbReference type="PANTHER" id="PTHR16557">
    <property type="entry name" value="ALKYLATED DNA REPAIR PROTEIN ALKB-RELATED"/>
    <property type="match status" value="1"/>
</dbReference>
<dbReference type="AlphaFoldDB" id="A0AAV2YZM8"/>
<reference evidence="8" key="2">
    <citation type="journal article" date="2023" name="Microbiol Resour">
        <title>Decontamination and Annotation of the Draft Genome Sequence of the Oomycete Lagenidium giganteum ARSEF 373.</title>
        <authorList>
            <person name="Morgan W.R."/>
            <person name="Tartar A."/>
        </authorList>
    </citation>
    <scope>NUCLEOTIDE SEQUENCE</scope>
    <source>
        <strain evidence="8">ARSEF 373</strain>
    </source>
</reference>
<feature type="binding site" evidence="5">
    <location>
        <position position="253"/>
    </location>
    <ligand>
        <name>Fe cation</name>
        <dbReference type="ChEBI" id="CHEBI:24875"/>
        <note>catalytic</note>
    </ligand>
</feature>
<dbReference type="Pfam" id="PF13532">
    <property type="entry name" value="2OG-FeII_Oxy_2"/>
    <property type="match status" value="1"/>
</dbReference>
<name>A0AAV2YZM8_9STRA</name>
<protein>
    <recommendedName>
        <fullName evidence="7">Fe2OG dioxygenase domain-containing protein</fullName>
    </recommendedName>
</protein>
<dbReference type="EMBL" id="DAKRPA010000062">
    <property type="protein sequence ID" value="DBA00538.1"/>
    <property type="molecule type" value="Genomic_DNA"/>
</dbReference>
<dbReference type="GO" id="GO:0035515">
    <property type="term" value="F:oxidative RNA demethylase activity"/>
    <property type="evidence" value="ECO:0007669"/>
    <property type="project" value="TreeGrafter"/>
</dbReference>
<evidence type="ECO:0000259" key="7">
    <source>
        <dbReference type="PROSITE" id="PS51471"/>
    </source>
</evidence>
<sequence length="358" mass="40132">MTTMAAYKASEKRWKGRDEQDILQDEQIIDLRNLSERQRKLVRQVGTFQWDDAHRPQPVLEFGAFGESHRGFLVIPNALNALAQLRIAHASLTEFTEEPHRTNMHLQNEHVPHIWNKAREKYPLDTAKSKLLGRLHWAASGFHYDWTARKYHRGQFSEVPPLLEQLGSRVAQACGMSLVAEAVIVNFYKKSSTMGGHQDDVEYTMDHPVVSLTLGSSAVFLKGGLSKDEAPLQTFLRSGDIAVMGGNSRLSFHGVARVLPTPFQIEEDDWTALLAGEVAEQEDNFHAIRKYLGQNRININIRQVYALGAKQKAEEEEADGGDKGRDDDRSSKSERCLQVTDADADPSCDHPSGSDASK</sequence>
<dbReference type="GO" id="GO:0035516">
    <property type="term" value="F:broad specificity oxidative DNA demethylase activity"/>
    <property type="evidence" value="ECO:0007669"/>
    <property type="project" value="TreeGrafter"/>
</dbReference>
<dbReference type="GO" id="GO:0035513">
    <property type="term" value="P:oxidative RNA demethylation"/>
    <property type="evidence" value="ECO:0007669"/>
    <property type="project" value="TreeGrafter"/>
</dbReference>
<feature type="binding site" evidence="5">
    <location>
        <position position="197"/>
    </location>
    <ligand>
        <name>Fe cation</name>
        <dbReference type="ChEBI" id="CHEBI:24875"/>
        <note>catalytic</note>
    </ligand>
</feature>
<dbReference type="GO" id="GO:0008198">
    <property type="term" value="F:ferrous iron binding"/>
    <property type="evidence" value="ECO:0007669"/>
    <property type="project" value="TreeGrafter"/>
</dbReference>
<gene>
    <name evidence="8" type="ORF">N0F65_006442</name>
</gene>
<comment type="caution">
    <text evidence="8">The sequence shown here is derived from an EMBL/GenBank/DDBJ whole genome shotgun (WGS) entry which is preliminary data.</text>
</comment>
<evidence type="ECO:0000313" key="9">
    <source>
        <dbReference type="Proteomes" id="UP001146120"/>
    </source>
</evidence>
<keyword evidence="9" id="KW-1185">Reference proteome</keyword>
<evidence type="ECO:0000313" key="8">
    <source>
        <dbReference type="EMBL" id="DBA00538.1"/>
    </source>
</evidence>
<comment type="cofactor">
    <cofactor evidence="5">
        <name>Fe(2+)</name>
        <dbReference type="ChEBI" id="CHEBI:29033"/>
    </cofactor>
    <text evidence="5">Binds 1 Fe(2+) ion per subunit.</text>
</comment>
<dbReference type="GO" id="GO:0005737">
    <property type="term" value="C:cytoplasm"/>
    <property type="evidence" value="ECO:0007669"/>
    <property type="project" value="TreeGrafter"/>
</dbReference>
<accession>A0AAV2YZM8</accession>
<dbReference type="Proteomes" id="UP001146120">
    <property type="component" value="Unassembled WGS sequence"/>
</dbReference>
<feature type="binding site" evidence="5">
    <location>
        <position position="199"/>
    </location>
    <ligand>
        <name>Fe cation</name>
        <dbReference type="ChEBI" id="CHEBI:24875"/>
        <note>catalytic</note>
    </ligand>
</feature>
<proteinExistence type="predicted"/>
<feature type="region of interest" description="Disordered" evidence="6">
    <location>
        <begin position="310"/>
        <end position="358"/>
    </location>
</feature>
<evidence type="ECO:0000256" key="5">
    <source>
        <dbReference type="PIRSR" id="PIRSR604574-2"/>
    </source>
</evidence>
<keyword evidence="3" id="KW-0560">Oxidoreductase</keyword>
<keyword evidence="4 5" id="KW-0408">Iron</keyword>
<feature type="domain" description="Fe2OG dioxygenase" evidence="7">
    <location>
        <begin position="179"/>
        <end position="305"/>
    </location>
</feature>
<dbReference type="InterPro" id="IPR037151">
    <property type="entry name" value="AlkB-like_sf"/>
</dbReference>
<keyword evidence="2" id="KW-0223">Dioxygenase</keyword>
<evidence type="ECO:0000256" key="2">
    <source>
        <dbReference type="ARBA" id="ARBA00022964"/>
    </source>
</evidence>
<keyword evidence="1 5" id="KW-0479">Metal-binding</keyword>
<organism evidence="8 9">
    <name type="scientific">Lagenidium giganteum</name>
    <dbReference type="NCBI Taxonomy" id="4803"/>
    <lineage>
        <taxon>Eukaryota</taxon>
        <taxon>Sar</taxon>
        <taxon>Stramenopiles</taxon>
        <taxon>Oomycota</taxon>
        <taxon>Peronosporomycetes</taxon>
        <taxon>Pythiales</taxon>
        <taxon>Pythiaceae</taxon>
    </lineage>
</organism>
<evidence type="ECO:0000256" key="6">
    <source>
        <dbReference type="SAM" id="MobiDB-lite"/>
    </source>
</evidence>
<dbReference type="PANTHER" id="PTHR16557:SF11">
    <property type="entry name" value="ALPHA-KETOGLUTARATE-DEPENDENT DIOXYGENASE ALKB"/>
    <property type="match status" value="1"/>
</dbReference>
<evidence type="ECO:0000256" key="1">
    <source>
        <dbReference type="ARBA" id="ARBA00022723"/>
    </source>
</evidence>
<dbReference type="PROSITE" id="PS51471">
    <property type="entry name" value="FE2OG_OXY"/>
    <property type="match status" value="1"/>
</dbReference>
<dbReference type="Gene3D" id="2.60.120.590">
    <property type="entry name" value="Alpha-ketoglutarate-dependent dioxygenase AlkB-like"/>
    <property type="match status" value="1"/>
</dbReference>
<dbReference type="InterPro" id="IPR027450">
    <property type="entry name" value="AlkB-like"/>
</dbReference>
<reference evidence="8" key="1">
    <citation type="submission" date="2022-11" db="EMBL/GenBank/DDBJ databases">
        <authorList>
            <person name="Morgan W.R."/>
            <person name="Tartar A."/>
        </authorList>
    </citation>
    <scope>NUCLEOTIDE SEQUENCE</scope>
    <source>
        <strain evidence="8">ARSEF 373</strain>
    </source>
</reference>
<dbReference type="InterPro" id="IPR004574">
    <property type="entry name" value="Alkb"/>
</dbReference>
<dbReference type="SUPFAM" id="SSF51197">
    <property type="entry name" value="Clavaminate synthase-like"/>
    <property type="match status" value="1"/>
</dbReference>
<feature type="compositionally biased region" description="Basic and acidic residues" evidence="6">
    <location>
        <begin position="320"/>
        <end position="335"/>
    </location>
</feature>
<dbReference type="InterPro" id="IPR005123">
    <property type="entry name" value="Oxoglu/Fe-dep_dioxygenase_dom"/>
</dbReference>
<evidence type="ECO:0000256" key="3">
    <source>
        <dbReference type="ARBA" id="ARBA00023002"/>
    </source>
</evidence>